<dbReference type="AlphaFoldDB" id="A0A8H6YL91"/>
<dbReference type="PANTHER" id="PTHR47447:SF17">
    <property type="entry name" value="OS12G0638900 PROTEIN"/>
    <property type="match status" value="1"/>
</dbReference>
<comment type="similarity">
    <text evidence="1">Belongs to the CCM1 family.</text>
</comment>
<comment type="caution">
    <text evidence="6">The sequence shown here is derived from an EMBL/GenBank/DDBJ whole genome shotgun (WGS) entry which is preliminary data.</text>
</comment>
<keyword evidence="2" id="KW-0677">Repeat</keyword>
<reference evidence="6" key="1">
    <citation type="submission" date="2020-05" db="EMBL/GenBank/DDBJ databases">
        <title>Mycena genomes resolve the evolution of fungal bioluminescence.</title>
        <authorList>
            <person name="Tsai I.J."/>
        </authorList>
    </citation>
    <scope>NUCLEOTIDE SEQUENCE</scope>
    <source>
        <strain evidence="6">CCC161011</strain>
    </source>
</reference>
<evidence type="ECO:0000256" key="4">
    <source>
        <dbReference type="ARBA" id="ARBA00044511"/>
    </source>
</evidence>
<dbReference type="Proteomes" id="UP000620124">
    <property type="component" value="Unassembled WGS sequence"/>
</dbReference>
<dbReference type="Pfam" id="PF23276">
    <property type="entry name" value="TPR_24"/>
    <property type="match status" value="1"/>
</dbReference>
<dbReference type="OrthoDB" id="185373at2759"/>
<dbReference type="InterPro" id="IPR002885">
    <property type="entry name" value="PPR_rpt"/>
</dbReference>
<keyword evidence="7" id="KW-1185">Reference proteome</keyword>
<evidence type="ECO:0000256" key="1">
    <source>
        <dbReference type="ARBA" id="ARBA00006192"/>
    </source>
</evidence>
<evidence type="ECO:0000313" key="7">
    <source>
        <dbReference type="Proteomes" id="UP000620124"/>
    </source>
</evidence>
<sequence>MLGRCIVREKGILSCAARRYASGESTLRAQPWSFQENAAPLQRTQIRTTASRFNLDMASKADVRAPHACFALAAEMKQQGIKPTTSTYNTLLRALGQRPGNGYAMLAVLEDMFRFVADDNLELALQYYHAMKAHNLLPDVAAAQAVIVLAAKQGFPRLAVDLAVSFENETVRKVEDSVWVACLHSSATELYAEGVSKSWYTLVTDLAISPDEGLCMLVLHTAGRNGLPDLATDVLRVLKILDVPWMEHHLAPLFEAFCRAERYQDAFSTLPIMRLNDIDPTTQTALPILEAVKKRPEILDELWEILSQMNKDGKTVDPVACSVLLQASFATQPLSRALADYNTLKSLGVPPSAETFHIFIDGCISAGNVAYGELAFRQLKEAGVPLDHDVFGKMITLHLTQATYDDAFLYLEEMQTAGHVPALHLYEALAIKCATAVDSRYLVVLDEMKQVGHMIPPELRFYCAELYDTSTTRLRAEALKNPEFGTLGMDGSAQKFIETGGLSGLEIPHVGEK</sequence>
<organism evidence="6 7">
    <name type="scientific">Mycena venus</name>
    <dbReference type="NCBI Taxonomy" id="2733690"/>
    <lineage>
        <taxon>Eukaryota</taxon>
        <taxon>Fungi</taxon>
        <taxon>Dikarya</taxon>
        <taxon>Basidiomycota</taxon>
        <taxon>Agaricomycotina</taxon>
        <taxon>Agaricomycetes</taxon>
        <taxon>Agaricomycetidae</taxon>
        <taxon>Agaricales</taxon>
        <taxon>Marasmiineae</taxon>
        <taxon>Mycenaceae</taxon>
        <taxon>Mycena</taxon>
    </lineage>
</organism>
<dbReference type="Pfam" id="PF13812">
    <property type="entry name" value="PPR_3"/>
    <property type="match status" value="1"/>
</dbReference>
<dbReference type="PANTHER" id="PTHR47447">
    <property type="entry name" value="OS03G0856100 PROTEIN"/>
    <property type="match status" value="1"/>
</dbReference>
<evidence type="ECO:0000256" key="2">
    <source>
        <dbReference type="ARBA" id="ARBA00022737"/>
    </source>
</evidence>
<dbReference type="InterPro" id="IPR011990">
    <property type="entry name" value="TPR-like_helical_dom_sf"/>
</dbReference>
<comment type="function">
    <text evidence="3">Regulates mitochondrial small subunit maturation by controlling 15S rRNA 5'-end processing. Localizes to the 5' precursor of the 15S rRNA in a position that is subsequently occupied by mS47 in the mature yeast mtSSU. Uses structure and sequence-specific RNA recognition, binding to a single-stranded region of the precursor and specifically recognizing bases -6 to -1. The exchange of Ccm1 for mS47 is coupled to the irreversible removal of precursor rRNA that is accompanied by conformational changes of the mitoribosomal proteins uS5m and mS26. These conformational changes signal completion of 5'-end rRNA processing through protection of the mature 5'-end of the 15S rRNA and stabilization of mS47. The removal of the 5' precursor together with the dissociation of Ccm1 may be catalyzed by the 5'-3' exoribonuclease Pet127. Involved in the specific removal of group I introns in mitochondrial encoded transcripts.</text>
</comment>
<evidence type="ECO:0000256" key="3">
    <source>
        <dbReference type="ARBA" id="ARBA00044493"/>
    </source>
</evidence>
<evidence type="ECO:0000313" key="6">
    <source>
        <dbReference type="EMBL" id="KAF7361943.1"/>
    </source>
</evidence>
<gene>
    <name evidence="6" type="ORF">MVEN_00539300</name>
</gene>
<dbReference type="Gene3D" id="1.25.40.10">
    <property type="entry name" value="Tetratricopeptide repeat domain"/>
    <property type="match status" value="2"/>
</dbReference>
<comment type="subunit">
    <text evidence="4">Binds to mitochondrial small subunit 15S rRNA.</text>
</comment>
<dbReference type="InterPro" id="IPR057027">
    <property type="entry name" value="TPR_mt"/>
</dbReference>
<feature type="domain" description="Pentatricopeptide repeat-containing protein-mitochondrial" evidence="5">
    <location>
        <begin position="212"/>
        <end position="343"/>
    </location>
</feature>
<protein>
    <submittedName>
        <fullName evidence="6">Methyltransf-25 domain-containing protein</fullName>
    </submittedName>
</protein>
<evidence type="ECO:0000259" key="5">
    <source>
        <dbReference type="Pfam" id="PF23276"/>
    </source>
</evidence>
<dbReference type="EMBL" id="JACAZI010000004">
    <property type="protein sequence ID" value="KAF7361943.1"/>
    <property type="molecule type" value="Genomic_DNA"/>
</dbReference>
<name>A0A8H6YL91_9AGAR</name>
<accession>A0A8H6YL91</accession>
<proteinExistence type="inferred from homology"/>